<dbReference type="RefSeq" id="WP_071906892.1">
    <property type="nucleotide sequence ID" value="NZ_LT607756.1"/>
</dbReference>
<organism evidence="1 2">
    <name type="scientific">Methanobacterium congolense</name>
    <dbReference type="NCBI Taxonomy" id="118062"/>
    <lineage>
        <taxon>Archaea</taxon>
        <taxon>Methanobacteriati</taxon>
        <taxon>Methanobacteriota</taxon>
        <taxon>Methanomada group</taxon>
        <taxon>Methanobacteria</taxon>
        <taxon>Methanobacteriales</taxon>
        <taxon>Methanobacteriaceae</taxon>
        <taxon>Methanobacterium</taxon>
    </lineage>
</organism>
<proteinExistence type="predicted"/>
<gene>
    <name evidence="1" type="ORF">MCBB_1205</name>
</gene>
<protein>
    <submittedName>
        <fullName evidence="1">Pseudomurein-binding repeat-containing protein</fullName>
    </submittedName>
</protein>
<dbReference type="EMBL" id="LT607756">
    <property type="protein sequence ID" value="SCG85763.1"/>
    <property type="molecule type" value="Genomic_DNA"/>
</dbReference>
<dbReference type="AlphaFoldDB" id="A0A1D3L2I8"/>
<name>A0A1D3L2I8_9EURY</name>
<dbReference type="OrthoDB" id="79808at2157"/>
<accession>A0A1D3L2I8</accession>
<evidence type="ECO:0000313" key="1">
    <source>
        <dbReference type="EMBL" id="SCG85763.1"/>
    </source>
</evidence>
<reference evidence="1 2" key="1">
    <citation type="submission" date="2016-08" db="EMBL/GenBank/DDBJ databases">
        <authorList>
            <person name="Seilhamer J.J."/>
        </authorList>
    </citation>
    <scope>NUCLEOTIDE SEQUENCE [LARGE SCALE GENOMIC DNA]</scope>
    <source>
        <strain evidence="1">Buetzberg</strain>
    </source>
</reference>
<evidence type="ECO:0000313" key="2">
    <source>
        <dbReference type="Proteomes" id="UP000094707"/>
    </source>
</evidence>
<keyword evidence="2" id="KW-1185">Reference proteome</keyword>
<dbReference type="GeneID" id="30412050"/>
<dbReference type="KEGG" id="mcub:MCBB_1205"/>
<dbReference type="Proteomes" id="UP000094707">
    <property type="component" value="Chromosome I"/>
</dbReference>
<sequence length="81" mass="9542">MEELTLKQYRRMVDEVIEFRKLNGKMPKYAVVDGCKISRKDYLNMIENVNKFLLETGRNPGMVEIGSTHERGYKSCEFIIH</sequence>